<protein>
    <submittedName>
        <fullName evidence="4">Fatty acid hydroxylase</fullName>
    </submittedName>
</protein>
<feature type="transmembrane region" description="Helical" evidence="2">
    <location>
        <begin position="105"/>
        <end position="128"/>
    </location>
</feature>
<dbReference type="OrthoDB" id="9784228at2"/>
<dbReference type="GO" id="GO:0008610">
    <property type="term" value="P:lipid biosynthetic process"/>
    <property type="evidence" value="ECO:0007669"/>
    <property type="project" value="InterPro"/>
</dbReference>
<evidence type="ECO:0000256" key="1">
    <source>
        <dbReference type="SAM" id="MobiDB-lite"/>
    </source>
</evidence>
<accession>A0A255DGM0</accession>
<dbReference type="InterPro" id="IPR006694">
    <property type="entry name" value="Fatty_acid_hydroxylase"/>
</dbReference>
<dbReference type="EMBL" id="NOZR01000012">
    <property type="protein sequence ID" value="OYN78404.1"/>
    <property type="molecule type" value="Genomic_DNA"/>
</dbReference>
<feature type="transmembrane region" description="Helical" evidence="2">
    <location>
        <begin position="134"/>
        <end position="155"/>
    </location>
</feature>
<keyword evidence="5" id="KW-1185">Reference proteome</keyword>
<feature type="domain" description="Fatty acid hydroxylase" evidence="3">
    <location>
        <begin position="57"/>
        <end position="199"/>
    </location>
</feature>
<organism evidence="4 5">
    <name type="scientific">Mycolicibacterium sphagni</name>
    <dbReference type="NCBI Taxonomy" id="1786"/>
    <lineage>
        <taxon>Bacteria</taxon>
        <taxon>Bacillati</taxon>
        <taxon>Actinomycetota</taxon>
        <taxon>Actinomycetes</taxon>
        <taxon>Mycobacteriales</taxon>
        <taxon>Mycobacteriaceae</taxon>
        <taxon>Mycolicibacterium</taxon>
    </lineage>
</organism>
<proteinExistence type="predicted"/>
<dbReference type="Pfam" id="PF04116">
    <property type="entry name" value="FA_hydroxylase"/>
    <property type="match status" value="1"/>
</dbReference>
<evidence type="ECO:0000259" key="3">
    <source>
        <dbReference type="Pfam" id="PF04116"/>
    </source>
</evidence>
<keyword evidence="2" id="KW-0812">Transmembrane</keyword>
<feature type="transmembrane region" description="Helical" evidence="2">
    <location>
        <begin position="27"/>
        <end position="43"/>
    </location>
</feature>
<feature type="region of interest" description="Disordered" evidence="1">
    <location>
        <begin position="208"/>
        <end position="229"/>
    </location>
</feature>
<gene>
    <name evidence="4" type="ORF">CG716_15440</name>
</gene>
<sequence>MSASTNARRGLTLADAAREFWRHPSPWLFVIALTAAVVARIMIGDWQIGDAVVPFAIAAAFPFLEWTIHVFVLHWRPRRLGRVTLDPLLARKHREHHIAPRDVDLVFIPLQSAIGAVVAAVAIALVLFPRTGMGLTFLVVMLTCGVAYEWCHYLVHTDYKPKTVVYRVIWRDHRLHHFKNEHYWFGVTTPGTADRVMRTYPDPATMPASPTAKNLHAMGDTKSAGAVRR</sequence>
<dbReference type="GO" id="GO:0005506">
    <property type="term" value="F:iron ion binding"/>
    <property type="evidence" value="ECO:0007669"/>
    <property type="project" value="InterPro"/>
</dbReference>
<evidence type="ECO:0000313" key="5">
    <source>
        <dbReference type="Proteomes" id="UP000216063"/>
    </source>
</evidence>
<name>A0A255DGM0_9MYCO</name>
<feature type="transmembrane region" description="Helical" evidence="2">
    <location>
        <begin position="55"/>
        <end position="75"/>
    </location>
</feature>
<dbReference type="Proteomes" id="UP000216063">
    <property type="component" value="Unassembled WGS sequence"/>
</dbReference>
<evidence type="ECO:0000256" key="2">
    <source>
        <dbReference type="SAM" id="Phobius"/>
    </source>
</evidence>
<dbReference type="AlphaFoldDB" id="A0A255DGM0"/>
<comment type="caution">
    <text evidence="4">The sequence shown here is derived from an EMBL/GenBank/DDBJ whole genome shotgun (WGS) entry which is preliminary data.</text>
</comment>
<dbReference type="GO" id="GO:0016491">
    <property type="term" value="F:oxidoreductase activity"/>
    <property type="evidence" value="ECO:0007669"/>
    <property type="project" value="InterPro"/>
</dbReference>
<keyword evidence="2" id="KW-1133">Transmembrane helix</keyword>
<reference evidence="4 5" key="1">
    <citation type="submission" date="2017-07" db="EMBL/GenBank/DDBJ databases">
        <title>The new phylogeny of genus Mycobacterium.</title>
        <authorList>
            <person name="Tortoli E."/>
            <person name="Trovato A."/>
            <person name="Cirillo D.M."/>
        </authorList>
    </citation>
    <scope>NUCLEOTIDE SEQUENCE [LARGE SCALE GENOMIC DNA]</scope>
    <source>
        <strain evidence="4 5">ATCC 33027</strain>
    </source>
</reference>
<dbReference type="RefSeq" id="WP_094481079.1">
    <property type="nucleotide sequence ID" value="NZ_NOZR01000012.1"/>
</dbReference>
<keyword evidence="2" id="KW-0472">Membrane</keyword>
<evidence type="ECO:0000313" key="4">
    <source>
        <dbReference type="EMBL" id="OYN78404.1"/>
    </source>
</evidence>